<name>A0ABY2JFQ3_9MICO</name>
<dbReference type="Proteomes" id="UP000297851">
    <property type="component" value="Unassembled WGS sequence"/>
</dbReference>
<evidence type="ECO:0000313" key="2">
    <source>
        <dbReference type="Proteomes" id="UP000297851"/>
    </source>
</evidence>
<keyword evidence="2" id="KW-1185">Reference proteome</keyword>
<protein>
    <submittedName>
        <fullName evidence="1">Uncharacterized protein</fullName>
    </submittedName>
</protein>
<sequence length="134" mass="15413">MKAGIQIETPVRDWLIIDATIDNTIAKEAIGGDSHTIELGQHIREVGWVQTRQHPRRADGWGGWPPVDERLEITLEPSAWRFIAEQLRRWSAVGERVADDPRWGEDERKARRDGDKRARQIADWIAQILTETAE</sequence>
<comment type="caution">
    <text evidence="1">The sequence shown here is derived from an EMBL/GenBank/DDBJ whole genome shotgun (WGS) entry which is preliminary data.</text>
</comment>
<dbReference type="RefSeq" id="WP_134372612.1">
    <property type="nucleotide sequence ID" value="NZ_SOGO01000016.1"/>
</dbReference>
<gene>
    <name evidence="1" type="ORF">E3T25_04750</name>
</gene>
<organism evidence="1 2">
    <name type="scientific">Cryobacterium sandaracinum</name>
    <dbReference type="NCBI Taxonomy" id="1259247"/>
    <lineage>
        <taxon>Bacteria</taxon>
        <taxon>Bacillati</taxon>
        <taxon>Actinomycetota</taxon>
        <taxon>Actinomycetes</taxon>
        <taxon>Micrococcales</taxon>
        <taxon>Microbacteriaceae</taxon>
        <taxon>Cryobacterium</taxon>
    </lineage>
</organism>
<reference evidence="1 2" key="1">
    <citation type="submission" date="2019-03" db="EMBL/GenBank/DDBJ databases">
        <title>Genomics of glacier-inhabiting Cryobacterium strains.</title>
        <authorList>
            <person name="Liu Q."/>
            <person name="Xin Y.-H."/>
        </authorList>
    </citation>
    <scope>NUCLEOTIDE SEQUENCE [LARGE SCALE GENOMIC DNA]</scope>
    <source>
        <strain evidence="1 2">TMT2-16</strain>
    </source>
</reference>
<dbReference type="EMBL" id="SOGO01000016">
    <property type="protein sequence ID" value="TFD04828.1"/>
    <property type="molecule type" value="Genomic_DNA"/>
</dbReference>
<proteinExistence type="predicted"/>
<evidence type="ECO:0000313" key="1">
    <source>
        <dbReference type="EMBL" id="TFD04828.1"/>
    </source>
</evidence>
<accession>A0ABY2JFQ3</accession>